<proteinExistence type="predicted"/>
<sequence length="51" mass="5771">MVGKASSELNRSRERSVSERALRGAKKRIRFCRIEDVLAAEELLADLLVVQ</sequence>
<organism evidence="2 3">
    <name type="scientific">Natronorubrum thiooxidans</name>
    <dbReference type="NCBI Taxonomy" id="308853"/>
    <lineage>
        <taxon>Archaea</taxon>
        <taxon>Methanobacteriati</taxon>
        <taxon>Methanobacteriota</taxon>
        <taxon>Stenosarchaea group</taxon>
        <taxon>Halobacteria</taxon>
        <taxon>Halobacteriales</taxon>
        <taxon>Natrialbaceae</taxon>
        <taxon>Natronorubrum</taxon>
    </lineage>
</organism>
<feature type="region of interest" description="Disordered" evidence="1">
    <location>
        <begin position="1"/>
        <end position="23"/>
    </location>
</feature>
<dbReference type="Proteomes" id="UP000185936">
    <property type="component" value="Unassembled WGS sequence"/>
</dbReference>
<dbReference type="AlphaFoldDB" id="A0A1N7E4R8"/>
<evidence type="ECO:0000256" key="1">
    <source>
        <dbReference type="SAM" id="MobiDB-lite"/>
    </source>
</evidence>
<name>A0A1N7E4R8_9EURY</name>
<reference evidence="3" key="1">
    <citation type="submission" date="2017-01" db="EMBL/GenBank/DDBJ databases">
        <authorList>
            <person name="Varghese N."/>
            <person name="Submissions S."/>
        </authorList>
    </citation>
    <scope>NUCLEOTIDE SEQUENCE [LARGE SCALE GENOMIC DNA]</scope>
    <source>
        <strain evidence="3">type strain: HArc-</strain>
    </source>
</reference>
<dbReference type="EMBL" id="FTNR01000003">
    <property type="protein sequence ID" value="SIR83016.1"/>
    <property type="molecule type" value="Genomic_DNA"/>
</dbReference>
<evidence type="ECO:0000313" key="2">
    <source>
        <dbReference type="EMBL" id="SIR83016.1"/>
    </source>
</evidence>
<accession>A0A1N7E4R8</accession>
<evidence type="ECO:0000313" key="3">
    <source>
        <dbReference type="Proteomes" id="UP000185936"/>
    </source>
</evidence>
<protein>
    <submittedName>
        <fullName evidence="2">Uncharacterized protein</fullName>
    </submittedName>
</protein>
<gene>
    <name evidence="2" type="ORF">SAMN05421752_103202</name>
</gene>
<feature type="compositionally biased region" description="Basic and acidic residues" evidence="1">
    <location>
        <begin position="10"/>
        <end position="22"/>
    </location>
</feature>
<keyword evidence="3" id="KW-1185">Reference proteome</keyword>